<dbReference type="PANTHER" id="PTHR10344:SF4">
    <property type="entry name" value="UMP-CMP KINASE 2, MITOCHONDRIAL"/>
    <property type="match status" value="1"/>
</dbReference>
<dbReference type="EMBL" id="DAAQRD010000126">
    <property type="protein sequence ID" value="HAE0521253.1"/>
    <property type="molecule type" value="Genomic_DNA"/>
</dbReference>
<feature type="domain" description="Thymidylate kinase-like" evidence="13">
    <location>
        <begin position="8"/>
        <end position="196"/>
    </location>
</feature>
<keyword evidence="6 12" id="KW-0547">Nucleotide-binding</keyword>
<dbReference type="GO" id="GO:0006227">
    <property type="term" value="P:dUDP biosynthetic process"/>
    <property type="evidence" value="ECO:0007669"/>
    <property type="project" value="TreeGrafter"/>
</dbReference>
<reference evidence="14" key="1">
    <citation type="journal article" date="2018" name="Genome Biol.">
        <title>SKESA: strategic k-mer extension for scrupulous assemblies.</title>
        <authorList>
            <person name="Souvorov A."/>
            <person name="Agarwala R."/>
            <person name="Lipman D.J."/>
        </authorList>
    </citation>
    <scope>NUCLEOTIDE SEQUENCE</scope>
    <source>
        <strain evidence="14">P125109</strain>
    </source>
</reference>
<evidence type="ECO:0000256" key="4">
    <source>
        <dbReference type="ARBA" id="ARBA00022679"/>
    </source>
</evidence>
<dbReference type="PANTHER" id="PTHR10344">
    <property type="entry name" value="THYMIDYLATE KINASE"/>
    <property type="match status" value="1"/>
</dbReference>
<feature type="binding site" evidence="12">
    <location>
        <begin position="10"/>
        <end position="17"/>
    </location>
    <ligand>
        <name>ATP</name>
        <dbReference type="ChEBI" id="CHEBI:30616"/>
    </ligand>
</feature>
<keyword evidence="4 12" id="KW-0808">Transferase</keyword>
<dbReference type="Pfam" id="PF02223">
    <property type="entry name" value="Thymidylate_kin"/>
    <property type="match status" value="1"/>
</dbReference>
<evidence type="ECO:0000313" key="14">
    <source>
        <dbReference type="EMBL" id="HAE0521253.1"/>
    </source>
</evidence>
<evidence type="ECO:0000256" key="11">
    <source>
        <dbReference type="ARBA" id="ARBA00057735"/>
    </source>
</evidence>
<keyword evidence="8 12" id="KW-0067">ATP-binding</keyword>
<dbReference type="GO" id="GO:0006235">
    <property type="term" value="P:dTTP biosynthetic process"/>
    <property type="evidence" value="ECO:0007669"/>
    <property type="project" value="UniProtKB-UniRule"/>
</dbReference>
<evidence type="ECO:0000256" key="2">
    <source>
        <dbReference type="ARBA" id="ARBA00012980"/>
    </source>
</evidence>
<dbReference type="FunFam" id="3.40.50.300:FF:000225">
    <property type="entry name" value="Thymidylate kinase"/>
    <property type="match status" value="1"/>
</dbReference>
<sequence>MKGTFITVEGPDGAGKTTQLQLLNDVLKEKGYNVMMTREPGGTRVGNEIRSLILNPDFEEMKEMTEILLYAASRAQHVEELIRPALEAGTIILCDRFVDASLAYQGYGLGHPIDLVRHINDSATGGLAPDRTYLFDLTVTDSKKRMMDRGALDRIEQRDDAFRARVYNGFKQIAASDPERVQIVQANRSIEVIHQDLVEDVITYLEEKERFS</sequence>
<evidence type="ECO:0000256" key="3">
    <source>
        <dbReference type="ARBA" id="ARBA00017144"/>
    </source>
</evidence>
<dbReference type="GO" id="GO:0004798">
    <property type="term" value="F:dTMP kinase activity"/>
    <property type="evidence" value="ECO:0007669"/>
    <property type="project" value="UniProtKB-UniRule"/>
</dbReference>
<dbReference type="InterPro" id="IPR039430">
    <property type="entry name" value="Thymidylate_kin-like_dom"/>
</dbReference>
<keyword evidence="7 12" id="KW-0418">Kinase</keyword>
<dbReference type="InterPro" id="IPR027417">
    <property type="entry name" value="P-loop_NTPase"/>
</dbReference>
<reference evidence="14" key="2">
    <citation type="submission" date="2019-01" db="EMBL/GenBank/DDBJ databases">
        <authorList>
            <consortium name="NCBI Pathogen Detection Project"/>
        </authorList>
    </citation>
    <scope>NUCLEOTIDE SEQUENCE</scope>
    <source>
        <strain evidence="14">P125109</strain>
    </source>
</reference>
<dbReference type="GO" id="GO:0005829">
    <property type="term" value="C:cytosol"/>
    <property type="evidence" value="ECO:0007669"/>
    <property type="project" value="TreeGrafter"/>
</dbReference>
<comment type="caution">
    <text evidence="14">The sequence shown here is derived from an EMBL/GenBank/DDBJ whole genome shotgun (WGS) entry which is preliminary data.</text>
</comment>
<comment type="similarity">
    <text evidence="1 12">Belongs to the thymidylate kinase family.</text>
</comment>
<evidence type="ECO:0000259" key="13">
    <source>
        <dbReference type="Pfam" id="PF02223"/>
    </source>
</evidence>
<comment type="catalytic activity">
    <reaction evidence="10 12">
        <text>dTMP + ATP = dTDP + ADP</text>
        <dbReference type="Rhea" id="RHEA:13517"/>
        <dbReference type="ChEBI" id="CHEBI:30616"/>
        <dbReference type="ChEBI" id="CHEBI:58369"/>
        <dbReference type="ChEBI" id="CHEBI:63528"/>
        <dbReference type="ChEBI" id="CHEBI:456216"/>
        <dbReference type="EC" id="2.7.4.9"/>
    </reaction>
</comment>
<dbReference type="HAMAP" id="MF_00165">
    <property type="entry name" value="Thymidylate_kinase"/>
    <property type="match status" value="1"/>
</dbReference>
<dbReference type="Gene3D" id="3.40.50.300">
    <property type="entry name" value="P-loop containing nucleotide triphosphate hydrolases"/>
    <property type="match status" value="1"/>
</dbReference>
<gene>
    <name evidence="12" type="primary">tmk</name>
    <name evidence="14" type="ORF">G2720_26010</name>
</gene>
<proteinExistence type="inferred from homology"/>
<accession>A0A725BA31</accession>
<protein>
    <recommendedName>
        <fullName evidence="3 12">Thymidylate kinase</fullName>
        <ecNumber evidence="2 12">2.7.4.9</ecNumber>
    </recommendedName>
    <alternativeName>
        <fullName evidence="9 12">dTMP kinase</fullName>
    </alternativeName>
</protein>
<keyword evidence="5 12" id="KW-0545">Nucleotide biosynthesis</keyword>
<dbReference type="NCBIfam" id="TIGR00041">
    <property type="entry name" value="DTMP_kinase"/>
    <property type="match status" value="1"/>
</dbReference>
<evidence type="ECO:0000256" key="5">
    <source>
        <dbReference type="ARBA" id="ARBA00022727"/>
    </source>
</evidence>
<dbReference type="GO" id="GO:0006233">
    <property type="term" value="P:dTDP biosynthetic process"/>
    <property type="evidence" value="ECO:0007669"/>
    <property type="project" value="InterPro"/>
</dbReference>
<organism evidence="14">
    <name type="scientific">Salmonella enteritidis PT4 (strain P125109)</name>
    <dbReference type="NCBI Taxonomy" id="550537"/>
    <lineage>
        <taxon>Bacteria</taxon>
        <taxon>Pseudomonadati</taxon>
        <taxon>Pseudomonadota</taxon>
        <taxon>Gammaproteobacteria</taxon>
        <taxon>Enterobacterales</taxon>
        <taxon>Enterobacteriaceae</taxon>
        <taxon>Salmonella</taxon>
    </lineage>
</organism>
<dbReference type="CDD" id="cd01672">
    <property type="entry name" value="TMPK"/>
    <property type="match status" value="1"/>
</dbReference>
<evidence type="ECO:0000256" key="1">
    <source>
        <dbReference type="ARBA" id="ARBA00009776"/>
    </source>
</evidence>
<dbReference type="GO" id="GO:0005524">
    <property type="term" value="F:ATP binding"/>
    <property type="evidence" value="ECO:0007669"/>
    <property type="project" value="UniProtKB-UniRule"/>
</dbReference>
<evidence type="ECO:0000256" key="6">
    <source>
        <dbReference type="ARBA" id="ARBA00022741"/>
    </source>
</evidence>
<evidence type="ECO:0000256" key="7">
    <source>
        <dbReference type="ARBA" id="ARBA00022777"/>
    </source>
</evidence>
<evidence type="ECO:0000256" key="12">
    <source>
        <dbReference type="HAMAP-Rule" id="MF_00165"/>
    </source>
</evidence>
<dbReference type="AlphaFoldDB" id="A0A725BA31"/>
<evidence type="ECO:0000256" key="9">
    <source>
        <dbReference type="ARBA" id="ARBA00029962"/>
    </source>
</evidence>
<name>A0A725BA31_SALEP</name>
<dbReference type="EC" id="2.7.4.9" evidence="2 12"/>
<dbReference type="InterPro" id="IPR018094">
    <property type="entry name" value="Thymidylate_kinase"/>
</dbReference>
<evidence type="ECO:0000256" key="8">
    <source>
        <dbReference type="ARBA" id="ARBA00022840"/>
    </source>
</evidence>
<comment type="function">
    <text evidence="11 12">Phosphorylation of dTMP to form dTDP in both de novo and salvage pathways of dTTP synthesis.</text>
</comment>
<dbReference type="SUPFAM" id="SSF52540">
    <property type="entry name" value="P-loop containing nucleoside triphosphate hydrolases"/>
    <property type="match status" value="1"/>
</dbReference>
<evidence type="ECO:0000256" key="10">
    <source>
        <dbReference type="ARBA" id="ARBA00048743"/>
    </source>
</evidence>